<gene>
    <name evidence="2" type="ORF">ACFY35_20730</name>
</gene>
<accession>A0ABW6WF01</accession>
<evidence type="ECO:0000313" key="3">
    <source>
        <dbReference type="Proteomes" id="UP001602245"/>
    </source>
</evidence>
<name>A0ABW6WF01_9ACTN</name>
<dbReference type="EMBL" id="JBIAZU010000003">
    <property type="protein sequence ID" value="MFF5291874.1"/>
    <property type="molecule type" value="Genomic_DNA"/>
</dbReference>
<protein>
    <recommendedName>
        <fullName evidence="4">Type II toxin-antitoxin system HicA family toxin</fullName>
    </recommendedName>
</protein>
<evidence type="ECO:0000256" key="1">
    <source>
        <dbReference type="SAM" id="MobiDB-lite"/>
    </source>
</evidence>
<proteinExistence type="predicted"/>
<feature type="region of interest" description="Disordered" evidence="1">
    <location>
        <begin position="76"/>
        <end position="100"/>
    </location>
</feature>
<organism evidence="2 3">
    <name type="scientific">Paractinoplanes globisporus</name>
    <dbReference type="NCBI Taxonomy" id="113565"/>
    <lineage>
        <taxon>Bacteria</taxon>
        <taxon>Bacillati</taxon>
        <taxon>Actinomycetota</taxon>
        <taxon>Actinomycetes</taxon>
        <taxon>Micromonosporales</taxon>
        <taxon>Micromonosporaceae</taxon>
        <taxon>Paractinoplanes</taxon>
    </lineage>
</organism>
<reference evidence="2 3" key="1">
    <citation type="submission" date="2024-10" db="EMBL/GenBank/DDBJ databases">
        <title>The Natural Products Discovery Center: Release of the First 8490 Sequenced Strains for Exploring Actinobacteria Biosynthetic Diversity.</title>
        <authorList>
            <person name="Kalkreuter E."/>
            <person name="Kautsar S.A."/>
            <person name="Yang D."/>
            <person name="Bader C.D."/>
            <person name="Teijaro C.N."/>
            <person name="Fluegel L."/>
            <person name="Davis C.M."/>
            <person name="Simpson J.R."/>
            <person name="Lauterbach L."/>
            <person name="Steele A.D."/>
            <person name="Gui C."/>
            <person name="Meng S."/>
            <person name="Li G."/>
            <person name="Viehrig K."/>
            <person name="Ye F."/>
            <person name="Su P."/>
            <person name="Kiefer A.F."/>
            <person name="Nichols A."/>
            <person name="Cepeda A.J."/>
            <person name="Yan W."/>
            <person name="Fan B."/>
            <person name="Jiang Y."/>
            <person name="Adhikari A."/>
            <person name="Zheng C.-J."/>
            <person name="Schuster L."/>
            <person name="Cowan T.M."/>
            <person name="Smanski M.J."/>
            <person name="Chevrette M.G."/>
            <person name="De Carvalho L.P.S."/>
            <person name="Shen B."/>
        </authorList>
    </citation>
    <scope>NUCLEOTIDE SEQUENCE [LARGE SCALE GENOMIC DNA]</scope>
    <source>
        <strain evidence="2 3">NPDC000087</strain>
    </source>
</reference>
<feature type="region of interest" description="Disordered" evidence="1">
    <location>
        <begin position="114"/>
        <end position="137"/>
    </location>
</feature>
<keyword evidence="3" id="KW-1185">Reference proteome</keyword>
<feature type="region of interest" description="Disordered" evidence="1">
    <location>
        <begin position="1"/>
        <end position="21"/>
    </location>
</feature>
<sequence length="160" mass="17127">MAGRGGRGSPRRTRREPAERGAVAADWLKQALADVGATRIRHPGNHHYVIKVGGPRQRRKTVIAYAGRLYPAPAIPDPKELTHPLTPPSHKQCAAGPPAPTTATLAATATLVAEHTPQRTQRRLRGARSAHGEVQPCSPLAGNFDLGKCSSRLEAAFTTR</sequence>
<evidence type="ECO:0008006" key="4">
    <source>
        <dbReference type="Google" id="ProtNLM"/>
    </source>
</evidence>
<evidence type="ECO:0000313" key="2">
    <source>
        <dbReference type="EMBL" id="MFF5291874.1"/>
    </source>
</evidence>
<dbReference type="RefSeq" id="WP_157295871.1">
    <property type="nucleotide sequence ID" value="NZ_JBIAZU010000003.1"/>
</dbReference>
<comment type="caution">
    <text evidence="2">The sequence shown here is derived from an EMBL/GenBank/DDBJ whole genome shotgun (WGS) entry which is preliminary data.</text>
</comment>
<dbReference type="Proteomes" id="UP001602245">
    <property type="component" value="Unassembled WGS sequence"/>
</dbReference>